<evidence type="ECO:0000313" key="3">
    <source>
        <dbReference type="Proteomes" id="UP000429958"/>
    </source>
</evidence>
<dbReference type="InterPro" id="IPR004704">
    <property type="entry name" value="PTS_IID_man"/>
</dbReference>
<dbReference type="PANTHER" id="PTHR32502">
    <property type="entry name" value="N-ACETYLGALACTOSAMINE PERMEASE II COMPONENT-RELATED"/>
    <property type="match status" value="1"/>
</dbReference>
<dbReference type="PROSITE" id="PS51108">
    <property type="entry name" value="PTS_EIID"/>
    <property type="match status" value="1"/>
</dbReference>
<keyword evidence="1" id="KW-0812">Transmembrane</keyword>
<evidence type="ECO:0000256" key="1">
    <source>
        <dbReference type="SAM" id="Phobius"/>
    </source>
</evidence>
<dbReference type="Proteomes" id="UP000429958">
    <property type="component" value="Unassembled WGS sequence"/>
</dbReference>
<feature type="transmembrane region" description="Helical" evidence="1">
    <location>
        <begin position="269"/>
        <end position="288"/>
    </location>
</feature>
<name>A0A7X2NLA5_9CLOT</name>
<dbReference type="AlphaFoldDB" id="A0A7X2NLA5"/>
<evidence type="ECO:0000313" key="2">
    <source>
        <dbReference type="EMBL" id="MSS36959.1"/>
    </source>
</evidence>
<keyword evidence="3" id="KW-1185">Reference proteome</keyword>
<protein>
    <submittedName>
        <fullName evidence="2">PTS system mannose/fructose/sorbose family transporter subunit IID</fullName>
    </submittedName>
</protein>
<organism evidence="2 3">
    <name type="scientific">Clostridium porci</name>
    <dbReference type="NCBI Taxonomy" id="2605778"/>
    <lineage>
        <taxon>Bacteria</taxon>
        <taxon>Bacillati</taxon>
        <taxon>Bacillota</taxon>
        <taxon>Clostridia</taxon>
        <taxon>Eubacteriales</taxon>
        <taxon>Clostridiaceae</taxon>
        <taxon>Clostridium</taxon>
    </lineage>
</organism>
<keyword evidence="1" id="KW-0472">Membrane</keyword>
<dbReference type="PANTHER" id="PTHR32502:SF23">
    <property type="entry name" value="TRANSPORT PROTEIN, PTS SYSTEM"/>
    <property type="match status" value="1"/>
</dbReference>
<feature type="transmembrane region" description="Helical" evidence="1">
    <location>
        <begin position="113"/>
        <end position="130"/>
    </location>
</feature>
<dbReference type="EMBL" id="VUMD01000008">
    <property type="protein sequence ID" value="MSS36959.1"/>
    <property type="molecule type" value="Genomic_DNA"/>
</dbReference>
<keyword evidence="1" id="KW-1133">Transmembrane helix</keyword>
<sequence>MSKTLSKKTLNRAFWSWFFWNGCSQQAESMLGMAFGQSIAPVVEELYDTKEEKAEALSRHITLFNTEAQVGSICNGIICGMEEANANGKCTPEVISSVKVALIGPTSAIGDSLWVATILPILLTICLSISQGVEASMAWTGALLYLLAYPVLTCILSRKLFYFGYRSGLEGMSSFMATGKMDILTNSMNFLGLLVVGALTASFVSCSIPLQIVKDVFDPATGETLAGQVIFDADTVINNIFPRLLPLLLTLGVYYLYAKKKWSPLKLMGLILALAAMLTAMGTFTGFYG</sequence>
<dbReference type="RefSeq" id="WP_154472402.1">
    <property type="nucleotide sequence ID" value="NZ_DBEWUL010000123.1"/>
</dbReference>
<dbReference type="InterPro" id="IPR050303">
    <property type="entry name" value="GatZ_KbaZ_carbometab"/>
</dbReference>
<dbReference type="GO" id="GO:0005886">
    <property type="term" value="C:plasma membrane"/>
    <property type="evidence" value="ECO:0007669"/>
    <property type="project" value="TreeGrafter"/>
</dbReference>
<proteinExistence type="predicted"/>
<feature type="transmembrane region" description="Helical" evidence="1">
    <location>
        <begin position="136"/>
        <end position="156"/>
    </location>
</feature>
<dbReference type="Pfam" id="PF03613">
    <property type="entry name" value="EIID-AGA"/>
    <property type="match status" value="1"/>
</dbReference>
<feature type="transmembrane region" description="Helical" evidence="1">
    <location>
        <begin position="240"/>
        <end position="257"/>
    </location>
</feature>
<comment type="caution">
    <text evidence="2">The sequence shown here is derived from an EMBL/GenBank/DDBJ whole genome shotgun (WGS) entry which is preliminary data.</text>
</comment>
<dbReference type="GO" id="GO:0009401">
    <property type="term" value="P:phosphoenolpyruvate-dependent sugar phosphotransferase system"/>
    <property type="evidence" value="ECO:0007669"/>
    <property type="project" value="InterPro"/>
</dbReference>
<feature type="transmembrane region" description="Helical" evidence="1">
    <location>
        <begin position="190"/>
        <end position="212"/>
    </location>
</feature>
<accession>A0A7X2NLA5</accession>
<reference evidence="2 3" key="1">
    <citation type="submission" date="2019-08" db="EMBL/GenBank/DDBJ databases">
        <title>In-depth cultivation of the pig gut microbiome towards novel bacterial diversity and tailored functional studies.</title>
        <authorList>
            <person name="Wylensek D."/>
            <person name="Hitch T.C.A."/>
            <person name="Clavel T."/>
        </authorList>
    </citation>
    <scope>NUCLEOTIDE SEQUENCE [LARGE SCALE GENOMIC DNA]</scope>
    <source>
        <strain evidence="2 3">WCA-389-WT-23D1</strain>
    </source>
</reference>
<gene>
    <name evidence="2" type="ORF">FYJ39_10300</name>
</gene>